<accession>A0ABS1KCI4</accession>
<reference evidence="1 2" key="1">
    <citation type="submission" date="2021-01" db="EMBL/GenBank/DDBJ databases">
        <title>Genome seq and assembly of Flavobacterium sp. GN10.</title>
        <authorList>
            <person name="Chhetri G."/>
        </authorList>
    </citation>
    <scope>NUCLEOTIDE SEQUENCE [LARGE SCALE GENOMIC DNA]</scope>
    <source>
        <strain evidence="1 2">GN10</strain>
    </source>
</reference>
<comment type="caution">
    <text evidence="1">The sequence shown here is derived from an EMBL/GenBank/DDBJ whole genome shotgun (WGS) entry which is preliminary data.</text>
</comment>
<evidence type="ECO:0000313" key="1">
    <source>
        <dbReference type="EMBL" id="MBL0737200.1"/>
    </source>
</evidence>
<evidence type="ECO:0000313" key="2">
    <source>
        <dbReference type="Proteomes" id="UP000603728"/>
    </source>
</evidence>
<sequence>MKKAIVLVIIIILGYFLLNEYYLKNMPCRTESGTYEIWGNTPVQINDKINNAECECISETLIKEKSPHVLNDNQIEIIKKELPKWAVKNVKDFTEKERVNLSDQFEKLTNKEFLEKLEYEYTFVDSSYLTCFVPVYTFTFESTKAYIPNYQCVYENYKKAKKNNNSLKIKIPDYPIIESKSWAANLGDKAI</sequence>
<name>A0ABS1KCI4_9FLAO</name>
<dbReference type="EMBL" id="JAERSF010000002">
    <property type="protein sequence ID" value="MBL0737200.1"/>
    <property type="molecule type" value="Genomic_DNA"/>
</dbReference>
<proteinExistence type="predicted"/>
<keyword evidence="2" id="KW-1185">Reference proteome</keyword>
<protein>
    <submittedName>
        <fullName evidence="1">Uncharacterized protein</fullName>
    </submittedName>
</protein>
<dbReference type="Proteomes" id="UP000603728">
    <property type="component" value="Unassembled WGS sequence"/>
</dbReference>
<organism evidence="1 2">
    <name type="scientific">Flavobacterium tagetis</name>
    <dbReference type="NCBI Taxonomy" id="2801336"/>
    <lineage>
        <taxon>Bacteria</taxon>
        <taxon>Pseudomonadati</taxon>
        <taxon>Bacteroidota</taxon>
        <taxon>Flavobacteriia</taxon>
        <taxon>Flavobacteriales</taxon>
        <taxon>Flavobacteriaceae</taxon>
        <taxon>Flavobacterium</taxon>
    </lineage>
</organism>
<gene>
    <name evidence="1" type="ORF">JI750_09910</name>
</gene>
<dbReference type="RefSeq" id="WP_202000947.1">
    <property type="nucleotide sequence ID" value="NZ_JAERSF010000002.1"/>
</dbReference>